<keyword evidence="3 6" id="KW-1133">Transmembrane helix</keyword>
<dbReference type="AlphaFoldDB" id="A0A9X4L0Q0"/>
<dbReference type="GO" id="GO:0016020">
    <property type="term" value="C:membrane"/>
    <property type="evidence" value="ECO:0007669"/>
    <property type="project" value="UniProtKB-SubCell"/>
</dbReference>
<protein>
    <submittedName>
        <fullName evidence="8">YhgE/Pip domain-containing protein</fullName>
    </submittedName>
</protein>
<feature type="compositionally biased region" description="Basic and acidic residues" evidence="5">
    <location>
        <begin position="397"/>
        <end position="411"/>
    </location>
</feature>
<evidence type="ECO:0000256" key="1">
    <source>
        <dbReference type="ARBA" id="ARBA00004141"/>
    </source>
</evidence>
<evidence type="ECO:0000259" key="7">
    <source>
        <dbReference type="Pfam" id="PF12698"/>
    </source>
</evidence>
<evidence type="ECO:0000256" key="6">
    <source>
        <dbReference type="SAM" id="Phobius"/>
    </source>
</evidence>
<dbReference type="Proteomes" id="UP001153404">
    <property type="component" value="Unassembled WGS sequence"/>
</dbReference>
<sequence>MNKFKAAGGVIAGEFKRLKGSKMAMISIFGLALIPLLYSGMLIGAFWDPYGKLDRMPVAVVNADRGAALNGQKLAVGDDLVGELKKSAAFKWVFTDEKDALDGLSDHRYALAFVVPADFSAKTATLQDETPQQADVQYYVDDGWNYLTSRIGESAADKLKADVSREVTKAYAKAALESVGEAASGFGEAAEGAGKLTDGAKSAAGGAKTLHDNLTKLADGTLKLQQGFGQLTSGAASLKSGAGALASGSAKLDDGLKQLAAGQAKLSEGAVQADAGAGKLETGAGQLADSAGQLAAGAGQLADGTAQVADGAGQLAERLKQYAAAHPDDATAQQLAAASQRVAEGAAQTKQGAVSAEAGAARLSAAQQQLAAGAKQLHAGTSALRGGARTARRQARRCGERRCAAVRRREQAGVGSGDARERHPARELGRGRGAERRQAAGKRFRFARGRPA</sequence>
<keyword evidence="4 6" id="KW-0472">Membrane</keyword>
<accession>A0A9X4L0Q0</accession>
<dbReference type="Pfam" id="PF12698">
    <property type="entry name" value="ABC2_membrane_3"/>
    <property type="match status" value="1"/>
</dbReference>
<evidence type="ECO:0000313" key="8">
    <source>
        <dbReference type="EMBL" id="MDG0814398.1"/>
    </source>
</evidence>
<evidence type="ECO:0000256" key="4">
    <source>
        <dbReference type="ARBA" id="ARBA00023136"/>
    </source>
</evidence>
<keyword evidence="9" id="KW-1185">Reference proteome</keyword>
<dbReference type="NCBIfam" id="TIGR03061">
    <property type="entry name" value="pip_yhgE_Nterm"/>
    <property type="match status" value="1"/>
</dbReference>
<feature type="compositionally biased region" description="Basic and acidic residues" evidence="5">
    <location>
        <begin position="418"/>
        <end position="438"/>
    </location>
</feature>
<reference evidence="8" key="1">
    <citation type="submission" date="2022-10" db="EMBL/GenBank/DDBJ databases">
        <title>Comparative genomic analysis of Cohnella hashimotonis sp. nov., isolated from the International Space Station.</title>
        <authorList>
            <person name="Simpson A."/>
            <person name="Venkateswaran K."/>
        </authorList>
    </citation>
    <scope>NUCLEOTIDE SEQUENCE</scope>
    <source>
        <strain evidence="8">DSM 28161</strain>
    </source>
</reference>
<feature type="region of interest" description="Disordered" evidence="5">
    <location>
        <begin position="383"/>
        <end position="452"/>
    </location>
</feature>
<comment type="subcellular location">
    <subcellularLocation>
        <location evidence="1">Membrane</location>
        <topology evidence="1">Multi-pass membrane protein</topology>
    </subcellularLocation>
</comment>
<dbReference type="GO" id="GO:0140359">
    <property type="term" value="F:ABC-type transporter activity"/>
    <property type="evidence" value="ECO:0007669"/>
    <property type="project" value="InterPro"/>
</dbReference>
<dbReference type="InterPro" id="IPR023908">
    <property type="entry name" value="xxxLxxG_rpt"/>
</dbReference>
<keyword evidence="2 6" id="KW-0812">Transmembrane</keyword>
<dbReference type="EMBL" id="JAPDIA010000009">
    <property type="protein sequence ID" value="MDG0814398.1"/>
    <property type="molecule type" value="Genomic_DNA"/>
</dbReference>
<feature type="compositionally biased region" description="Basic residues" evidence="5">
    <location>
        <begin position="439"/>
        <end position="452"/>
    </location>
</feature>
<evidence type="ECO:0000256" key="5">
    <source>
        <dbReference type="SAM" id="MobiDB-lite"/>
    </source>
</evidence>
<evidence type="ECO:0000256" key="3">
    <source>
        <dbReference type="ARBA" id="ARBA00022989"/>
    </source>
</evidence>
<dbReference type="PANTHER" id="PTHR43077:SF5">
    <property type="entry name" value="PHAGE INFECTION PROTEIN"/>
    <property type="match status" value="1"/>
</dbReference>
<feature type="transmembrane region" description="Helical" evidence="6">
    <location>
        <begin position="24"/>
        <end position="47"/>
    </location>
</feature>
<dbReference type="PANTHER" id="PTHR43077">
    <property type="entry name" value="TRANSPORT PERMEASE YVFS-RELATED"/>
    <property type="match status" value="1"/>
</dbReference>
<dbReference type="InterPro" id="IPR013525">
    <property type="entry name" value="ABC2_TM"/>
</dbReference>
<dbReference type="Gene3D" id="1.10.287.950">
    <property type="entry name" value="Methyl-accepting chemotaxis protein"/>
    <property type="match status" value="1"/>
</dbReference>
<dbReference type="NCBIfam" id="TIGR03057">
    <property type="entry name" value="xxxLxxG_by_4"/>
    <property type="match status" value="4"/>
</dbReference>
<dbReference type="InterPro" id="IPR017500">
    <property type="entry name" value="Phage_infect_YhgE_N"/>
</dbReference>
<name>A0A9X4L0Q0_9BACL</name>
<gene>
    <name evidence="8" type="ORF">OMP40_37800</name>
</gene>
<evidence type="ECO:0000256" key="2">
    <source>
        <dbReference type="ARBA" id="ARBA00022692"/>
    </source>
</evidence>
<evidence type="ECO:0000313" key="9">
    <source>
        <dbReference type="Proteomes" id="UP001153404"/>
    </source>
</evidence>
<comment type="caution">
    <text evidence="8">The sequence shown here is derived from an EMBL/GenBank/DDBJ whole genome shotgun (WGS) entry which is preliminary data.</text>
</comment>
<proteinExistence type="predicted"/>
<dbReference type="Gene3D" id="3.40.1710.10">
    <property type="entry name" value="abc type-2 transporter like domain"/>
    <property type="match status" value="1"/>
</dbReference>
<dbReference type="InterPro" id="IPR051328">
    <property type="entry name" value="T7SS_ABC-Transporter"/>
</dbReference>
<organism evidence="8 9">
    <name type="scientific">Cohnella rhizosphaerae</name>
    <dbReference type="NCBI Taxonomy" id="1457232"/>
    <lineage>
        <taxon>Bacteria</taxon>
        <taxon>Bacillati</taxon>
        <taxon>Bacillota</taxon>
        <taxon>Bacilli</taxon>
        <taxon>Bacillales</taxon>
        <taxon>Paenibacillaceae</taxon>
        <taxon>Cohnella</taxon>
    </lineage>
</organism>
<feature type="domain" description="ABC-2 type transporter transmembrane" evidence="7">
    <location>
        <begin position="29"/>
        <end position="161"/>
    </location>
</feature>